<protein>
    <submittedName>
        <fullName evidence="1">Uncharacterized protein</fullName>
    </submittedName>
</protein>
<name>A0A7S3Q6P0_9STRA</name>
<dbReference type="EMBL" id="HBIO01016099">
    <property type="protein sequence ID" value="CAE0467560.1"/>
    <property type="molecule type" value="Transcribed_RNA"/>
</dbReference>
<sequence length="122" mass="13478">MNYIQSSIQAYDLSKTPSGMTAKSDDFSEISIDMTKTSNPPPNVADGGLWGTSKLRSKTGKHCVGFRIPGLGREVAETYAVWGKARDEKGNEVGKRDIFLYDSEGNLLGPRKKFRWVPSQCC</sequence>
<accession>A0A7S3Q6P0</accession>
<gene>
    <name evidence="1" type="ORF">CDEB00056_LOCUS12412</name>
</gene>
<dbReference type="AlphaFoldDB" id="A0A7S3Q6P0"/>
<reference evidence="1" key="1">
    <citation type="submission" date="2021-01" db="EMBL/GenBank/DDBJ databases">
        <authorList>
            <person name="Corre E."/>
            <person name="Pelletier E."/>
            <person name="Niang G."/>
            <person name="Scheremetjew M."/>
            <person name="Finn R."/>
            <person name="Kale V."/>
            <person name="Holt S."/>
            <person name="Cochrane G."/>
            <person name="Meng A."/>
            <person name="Brown T."/>
            <person name="Cohen L."/>
        </authorList>
    </citation>
    <scope>NUCLEOTIDE SEQUENCE</scope>
    <source>
        <strain evidence="1">MM31A-1</strain>
    </source>
</reference>
<organism evidence="1">
    <name type="scientific">Chaetoceros debilis</name>
    <dbReference type="NCBI Taxonomy" id="122233"/>
    <lineage>
        <taxon>Eukaryota</taxon>
        <taxon>Sar</taxon>
        <taxon>Stramenopiles</taxon>
        <taxon>Ochrophyta</taxon>
        <taxon>Bacillariophyta</taxon>
        <taxon>Coscinodiscophyceae</taxon>
        <taxon>Chaetocerotophycidae</taxon>
        <taxon>Chaetocerotales</taxon>
        <taxon>Chaetocerotaceae</taxon>
        <taxon>Chaetoceros</taxon>
    </lineage>
</organism>
<evidence type="ECO:0000313" key="1">
    <source>
        <dbReference type="EMBL" id="CAE0467560.1"/>
    </source>
</evidence>
<proteinExistence type="predicted"/>